<dbReference type="OrthoDB" id="2021138at2759"/>
<feature type="domain" description="Disease resistance R13L4/SHOC-2-like LRR" evidence="3">
    <location>
        <begin position="38"/>
        <end position="102"/>
    </location>
</feature>
<dbReference type="InterPro" id="IPR050216">
    <property type="entry name" value="LRR_domain-containing"/>
</dbReference>
<dbReference type="SUPFAM" id="SSF52058">
    <property type="entry name" value="L domain-like"/>
    <property type="match status" value="1"/>
</dbReference>
<dbReference type="PROSITE" id="PS51450">
    <property type="entry name" value="LRR"/>
    <property type="match status" value="1"/>
</dbReference>
<dbReference type="EMBL" id="OV170230">
    <property type="protein sequence ID" value="CAH0715720.1"/>
    <property type="molecule type" value="Genomic_DNA"/>
</dbReference>
<keyword evidence="1" id="KW-0433">Leucine-rich repeat</keyword>
<gene>
    <name evidence="4" type="ORF">BINO364_LOCUS2608</name>
</gene>
<dbReference type="PANTHER" id="PTHR48051">
    <property type="match status" value="1"/>
</dbReference>
<dbReference type="InterPro" id="IPR001611">
    <property type="entry name" value="Leu-rich_rpt"/>
</dbReference>
<evidence type="ECO:0000259" key="3">
    <source>
        <dbReference type="Pfam" id="PF23598"/>
    </source>
</evidence>
<name>A0A8J9VAD0_9NEOP</name>
<dbReference type="InterPro" id="IPR055414">
    <property type="entry name" value="LRR_R13L4/SHOC2-like"/>
</dbReference>
<reference evidence="4" key="1">
    <citation type="submission" date="2021-12" db="EMBL/GenBank/DDBJ databases">
        <authorList>
            <person name="Martin H S."/>
        </authorList>
    </citation>
    <scope>NUCLEOTIDE SEQUENCE</scope>
</reference>
<dbReference type="InterPro" id="IPR003591">
    <property type="entry name" value="Leu-rich_rpt_typical-subtyp"/>
</dbReference>
<keyword evidence="5" id="KW-1185">Reference proteome</keyword>
<proteinExistence type="predicted"/>
<keyword evidence="2" id="KW-0677">Repeat</keyword>
<evidence type="ECO:0000256" key="2">
    <source>
        <dbReference type="ARBA" id="ARBA00022737"/>
    </source>
</evidence>
<dbReference type="PANTHER" id="PTHR48051:SF42">
    <property type="entry name" value="LEUCINE-RICH REPEAT-CONTAINING PROTEIN 18-LIKE"/>
    <property type="match status" value="1"/>
</dbReference>
<dbReference type="SMART" id="SM00369">
    <property type="entry name" value="LRR_TYP"/>
    <property type="match status" value="3"/>
</dbReference>
<dbReference type="AlphaFoldDB" id="A0A8J9VAD0"/>
<accession>A0A8J9VAD0</accession>
<dbReference type="Gene3D" id="3.80.10.10">
    <property type="entry name" value="Ribonuclease Inhibitor"/>
    <property type="match status" value="1"/>
</dbReference>
<evidence type="ECO:0000256" key="1">
    <source>
        <dbReference type="ARBA" id="ARBA00022614"/>
    </source>
</evidence>
<sequence>MDYGNSVNTVLHWNYRRFTEFPLERLQGEESEITDIYLKENLISRIPSDIGKLNNLESLYLSGNDITELPREISKLTRLKCLDVSGNRLRYIPAEIGEVRNLKFLILDENEIRELPLRMAELRMLRYLSVCDNKLQWLPQRPVYNYHHCEFKFWRNPNLKAIPYSLWYHMFRGQQTRSFNIGCLTYSPIRQEPYHTGRCVLQLNQDIDCQIDITFPTKYKHVIDKNLVTAPSLFELCKRKMYEIISEAAKKLTKEPPSIYSDVSFDAINNNNQYDSKNYNLDSDLQKENKNVYRSFSNNRKGYHVPANIIEKYFCYLPKVMKDDLCNGPVSRCENGFCKKPIFDYVYLEFCIEKIILIEDTEDIILSASFCSKSCAELWKTGKSLLNWKFV</sequence>
<protein>
    <recommendedName>
        <fullName evidence="3">Disease resistance R13L4/SHOC-2-like LRR domain-containing protein</fullName>
    </recommendedName>
</protein>
<dbReference type="Pfam" id="PF23598">
    <property type="entry name" value="LRR_14"/>
    <property type="match status" value="1"/>
</dbReference>
<dbReference type="InterPro" id="IPR032675">
    <property type="entry name" value="LRR_dom_sf"/>
</dbReference>
<evidence type="ECO:0000313" key="4">
    <source>
        <dbReference type="EMBL" id="CAH0715720.1"/>
    </source>
</evidence>
<feature type="non-terminal residue" evidence="4">
    <location>
        <position position="391"/>
    </location>
</feature>
<evidence type="ECO:0000313" key="5">
    <source>
        <dbReference type="Proteomes" id="UP000838878"/>
    </source>
</evidence>
<dbReference type="Proteomes" id="UP000838878">
    <property type="component" value="Chromosome 10"/>
</dbReference>
<organism evidence="4 5">
    <name type="scientific">Brenthis ino</name>
    <name type="common">lesser marbled fritillary</name>
    <dbReference type="NCBI Taxonomy" id="405034"/>
    <lineage>
        <taxon>Eukaryota</taxon>
        <taxon>Metazoa</taxon>
        <taxon>Ecdysozoa</taxon>
        <taxon>Arthropoda</taxon>
        <taxon>Hexapoda</taxon>
        <taxon>Insecta</taxon>
        <taxon>Pterygota</taxon>
        <taxon>Neoptera</taxon>
        <taxon>Endopterygota</taxon>
        <taxon>Lepidoptera</taxon>
        <taxon>Glossata</taxon>
        <taxon>Ditrysia</taxon>
        <taxon>Papilionoidea</taxon>
        <taxon>Nymphalidae</taxon>
        <taxon>Heliconiinae</taxon>
        <taxon>Argynnini</taxon>
        <taxon>Brenthis</taxon>
    </lineage>
</organism>
<dbReference type="GO" id="GO:0005737">
    <property type="term" value="C:cytoplasm"/>
    <property type="evidence" value="ECO:0007669"/>
    <property type="project" value="TreeGrafter"/>
</dbReference>